<reference evidence="10" key="1">
    <citation type="submission" date="2020-10" db="EMBL/GenBank/DDBJ databases">
        <title>Sequencing the genomes of 1000 actinobacteria strains.</title>
        <authorList>
            <person name="Klenk H.-P."/>
        </authorList>
    </citation>
    <scope>NUCLEOTIDE SEQUENCE</scope>
    <source>
        <strain evidence="10">DSM 45354</strain>
    </source>
</reference>
<keyword evidence="11" id="KW-1185">Reference proteome</keyword>
<keyword evidence="2" id="KW-0677">Repeat</keyword>
<sequence length="1039" mass="113076">MAVLAGSLVIAGSNAPAAQARLAVPQEGPPARAVAALAKSAAPLQAPDPNVTVDPALFEDLSYRDIGPSRGGRVTAVEGIPSQPSTFYMGATGGGVWKTTDFGQTWNNISDGFFDNGSIGAIRVAPSDPDIIYVGTGSSGLRSNVIIGNGVYKSTDAGKTWTHVGLEGVGQIGRMAVDPKDPNTVYVGAIGDPFGSGPERGVYKTTDGGRTWKKVLYISPEIGVYGLVLAPGNPNVVYASAWRAQRKPWTIISGTTVKDGAGIYKSTDGGKSWKHLSKGLPDGLVGKIDLSVSAADPERVYALLEAPEPKEGLYRSDDSGESWTFVSGDDRLMERPFYYTNMEVDPTNADVVYVLDEGFFKSTDGGKTWQTRPTPHGDNHDLWISPDNPQIMIESNDGGANVTLNGGQTWSTQLNQPTAELYQVDLNDRFPYSACAGQQDASTICVPNLPPGTHATAGPTAWWQSISGCETGPAVPKPGDADIIYGNCKGEFSVYNLRTGQEKNTGVGNYYMYGHAPKDLPYRFQRTSPIEVSSHDPKVVYYGSQYVHRTTDEGEHWQRISPDLTARPPGTQGISGEPITRDVTGEEFYSTLYAIEESPLAKGLIWVGSNDGPFHVTRNDGKKWTDVTPDSLPPGGRVQNIEPSPHDPGTAYYAVYRYLLDDFRPYIYKTEDYGRSWTLLTDGKNGIPANAPTHVIREDPEREGLLYAGTDLGMYVSFDDGAHWQPFQQNLPRTPVTDIKVHDGDLVLSTMGRGFWVLDDLTPLRQLTAKVEQAKQYLFAPDDAYRMRYSTSGGMYPPAGALIDYYLAKEPAGEVKLEIRTKDGRLVRAFSSEPAGDNPPLERAGTPVIPKGPGMHRVQWDLAHHGPWDANVNNRGEDGPLAVPGTYEVRLTVGKWSQTRTLKVVEDPRVTAEGVKQADLNEQLGLSKKIVDTLSQARRTAARIETAQQNLADETGPEADKARQQLAELEATIVTDPNEPSYPQPMLIDQIDYLYGMTTHADQKLGRDAFTRYGQVHDQLNDAVKKLDNILHTCGTLCS</sequence>
<keyword evidence="5" id="KW-0326">Glycosidase</keyword>
<dbReference type="InterPro" id="IPR036278">
    <property type="entry name" value="Sialidase_sf"/>
</dbReference>
<evidence type="ECO:0000256" key="1">
    <source>
        <dbReference type="ARBA" id="ARBA00022729"/>
    </source>
</evidence>
<dbReference type="SUPFAM" id="SSF110296">
    <property type="entry name" value="Oligoxyloglucan reducing end-specific cellobiohydrolase"/>
    <property type="match status" value="1"/>
</dbReference>
<dbReference type="Gene3D" id="2.130.10.10">
    <property type="entry name" value="YVTN repeat-like/Quinoprotein amine dehydrogenase"/>
    <property type="match status" value="4"/>
</dbReference>
<dbReference type="Pfam" id="PF15902">
    <property type="entry name" value="Sortilin-Vps10"/>
    <property type="match status" value="1"/>
</dbReference>
<evidence type="ECO:0000313" key="10">
    <source>
        <dbReference type="EMBL" id="MBE1608207.1"/>
    </source>
</evidence>
<feature type="domain" description="Sortilin N-terminal" evidence="9">
    <location>
        <begin position="151"/>
        <end position="279"/>
    </location>
</feature>
<keyword evidence="1" id="KW-0732">Signal</keyword>
<keyword evidence="4" id="KW-0119">Carbohydrate metabolism</keyword>
<keyword evidence="3" id="KW-0378">Hydrolase</keyword>
<dbReference type="GO" id="GO:0010411">
    <property type="term" value="P:xyloglucan metabolic process"/>
    <property type="evidence" value="ECO:0007669"/>
    <property type="project" value="TreeGrafter"/>
</dbReference>
<evidence type="ECO:0000256" key="6">
    <source>
        <dbReference type="ARBA" id="ARBA00023326"/>
    </source>
</evidence>
<dbReference type="SUPFAM" id="SSF50939">
    <property type="entry name" value="Sialidases"/>
    <property type="match status" value="1"/>
</dbReference>
<dbReference type="AlphaFoldDB" id="A0A927R9T4"/>
<name>A0A927R9T4_9ACTN</name>
<dbReference type="GO" id="GO:0000272">
    <property type="term" value="P:polysaccharide catabolic process"/>
    <property type="evidence" value="ECO:0007669"/>
    <property type="project" value="UniProtKB-KW"/>
</dbReference>
<dbReference type="InterPro" id="IPR052025">
    <property type="entry name" value="Xyloglucanase_GH74"/>
</dbReference>
<evidence type="ECO:0000313" key="11">
    <source>
        <dbReference type="Proteomes" id="UP000638648"/>
    </source>
</evidence>
<protein>
    <submittedName>
        <fullName evidence="10">Photosystem II stability/assembly factor-like uncharacterized protein</fullName>
    </submittedName>
</protein>
<evidence type="ECO:0000256" key="3">
    <source>
        <dbReference type="ARBA" id="ARBA00022801"/>
    </source>
</evidence>
<evidence type="ECO:0000256" key="2">
    <source>
        <dbReference type="ARBA" id="ARBA00022737"/>
    </source>
</evidence>
<accession>A0A927R9T4</accession>
<comment type="caution">
    <text evidence="10">The sequence shown here is derived from an EMBL/GenBank/DDBJ whole genome shotgun (WGS) entry which is preliminary data.</text>
</comment>
<feature type="region of interest" description="Disordered" evidence="8">
    <location>
        <begin position="617"/>
        <end position="645"/>
    </location>
</feature>
<dbReference type="PANTHER" id="PTHR43739:SF2">
    <property type="entry name" value="OLIGOXYLOGLUCAN-REDUCING END-SPECIFIC XYLOGLUCANASE-RELATED"/>
    <property type="match status" value="1"/>
</dbReference>
<proteinExistence type="inferred from homology"/>
<keyword evidence="6" id="KW-0624">Polysaccharide degradation</keyword>
<comment type="similarity">
    <text evidence="7">Belongs to the glycosyl hydrolase 74 family.</text>
</comment>
<feature type="region of interest" description="Disordered" evidence="8">
    <location>
        <begin position="831"/>
        <end position="850"/>
    </location>
</feature>
<dbReference type="Proteomes" id="UP000638648">
    <property type="component" value="Unassembled WGS sequence"/>
</dbReference>
<evidence type="ECO:0000256" key="4">
    <source>
        <dbReference type="ARBA" id="ARBA00023277"/>
    </source>
</evidence>
<dbReference type="InterPro" id="IPR031778">
    <property type="entry name" value="Sortilin_N"/>
</dbReference>
<dbReference type="CDD" id="cd15482">
    <property type="entry name" value="Sialidase_non-viral"/>
    <property type="match status" value="2"/>
</dbReference>
<evidence type="ECO:0000256" key="5">
    <source>
        <dbReference type="ARBA" id="ARBA00023295"/>
    </source>
</evidence>
<dbReference type="PANTHER" id="PTHR43739">
    <property type="entry name" value="XYLOGLUCANASE (EUROFUNG)"/>
    <property type="match status" value="1"/>
</dbReference>
<evidence type="ECO:0000256" key="8">
    <source>
        <dbReference type="SAM" id="MobiDB-lite"/>
    </source>
</evidence>
<dbReference type="RefSeq" id="WP_202896517.1">
    <property type="nucleotide sequence ID" value="NZ_BAABJL010000099.1"/>
</dbReference>
<dbReference type="GO" id="GO:0016798">
    <property type="term" value="F:hydrolase activity, acting on glycosyl bonds"/>
    <property type="evidence" value="ECO:0007669"/>
    <property type="project" value="UniProtKB-KW"/>
</dbReference>
<evidence type="ECO:0000259" key="9">
    <source>
        <dbReference type="Pfam" id="PF15902"/>
    </source>
</evidence>
<organism evidence="10 11">
    <name type="scientific">Actinopolymorpha pittospori</name>
    <dbReference type="NCBI Taxonomy" id="648752"/>
    <lineage>
        <taxon>Bacteria</taxon>
        <taxon>Bacillati</taxon>
        <taxon>Actinomycetota</taxon>
        <taxon>Actinomycetes</taxon>
        <taxon>Propionibacteriales</taxon>
        <taxon>Actinopolymorphaceae</taxon>
        <taxon>Actinopolymorpha</taxon>
    </lineage>
</organism>
<evidence type="ECO:0000256" key="7">
    <source>
        <dbReference type="ARBA" id="ARBA00037986"/>
    </source>
</evidence>
<dbReference type="EMBL" id="JADBEM010000001">
    <property type="protein sequence ID" value="MBE1608207.1"/>
    <property type="molecule type" value="Genomic_DNA"/>
</dbReference>
<dbReference type="InterPro" id="IPR015943">
    <property type="entry name" value="WD40/YVTN_repeat-like_dom_sf"/>
</dbReference>
<gene>
    <name evidence="10" type="ORF">HEB94_005055</name>
</gene>